<dbReference type="Proteomes" id="UP000295096">
    <property type="component" value="Unassembled WGS sequence"/>
</dbReference>
<sequence length="273" mass="27793">MRPADWRAGVSLLQCRVDGIGLLGPGLPGWEASLACLAGRASWARGEISAPPPGLLPPTERRRTGLPVRLALAVAAEATAAEPDRAGLETVFASGNGDGAIVGGILEALHDPAGIAISPTAFHNSVHNAPSGYWHIAVGSTAPSVSLGGHDGSFAAGLLVAATAVATRRRPVLFCAYDVPMAPPLDRVRPTGCAFAAALLLRPMGAAGNLLALRYVAAPAEATPAADALDLLAAENPAARALPLLRALAIRREAALQLPLDESAHLALELAPC</sequence>
<dbReference type="SUPFAM" id="SSF53901">
    <property type="entry name" value="Thiolase-like"/>
    <property type="match status" value="1"/>
</dbReference>
<gene>
    <name evidence="2" type="ORF">E2C06_22915</name>
</gene>
<dbReference type="Pfam" id="PF13723">
    <property type="entry name" value="Ketoacyl-synt_2"/>
    <property type="match status" value="1"/>
</dbReference>
<proteinExistence type="predicted"/>
<organism evidence="2 3">
    <name type="scientific">Dankookia rubra</name>
    <dbReference type="NCBI Taxonomy" id="1442381"/>
    <lineage>
        <taxon>Bacteria</taxon>
        <taxon>Pseudomonadati</taxon>
        <taxon>Pseudomonadota</taxon>
        <taxon>Alphaproteobacteria</taxon>
        <taxon>Acetobacterales</taxon>
        <taxon>Roseomonadaceae</taxon>
        <taxon>Dankookia</taxon>
    </lineage>
</organism>
<protein>
    <submittedName>
        <fullName evidence="2">3-oxoacyl-ACP synthase</fullName>
    </submittedName>
</protein>
<keyword evidence="3" id="KW-1185">Reference proteome</keyword>
<name>A0A4R5QCV6_9PROT</name>
<dbReference type="AlphaFoldDB" id="A0A4R5QCV6"/>
<evidence type="ECO:0000259" key="1">
    <source>
        <dbReference type="Pfam" id="PF13723"/>
    </source>
</evidence>
<accession>A0A4R5QCV6</accession>
<reference evidence="2 3" key="1">
    <citation type="journal article" date="2016" name="J. Microbiol.">
        <title>Dankookia rubra gen. nov., sp. nov., an alphaproteobacterium isolated from sediment of a shallow stream.</title>
        <authorList>
            <person name="Kim W.H."/>
            <person name="Kim D.H."/>
            <person name="Kang K."/>
            <person name="Ahn T.Y."/>
        </authorList>
    </citation>
    <scope>NUCLEOTIDE SEQUENCE [LARGE SCALE GENOMIC DNA]</scope>
    <source>
        <strain evidence="2 3">JCM30602</strain>
    </source>
</reference>
<dbReference type="InterPro" id="IPR016039">
    <property type="entry name" value="Thiolase-like"/>
</dbReference>
<feature type="domain" description="Beta-ketoacyl synthase-like N-terminal" evidence="1">
    <location>
        <begin position="47"/>
        <end position="219"/>
    </location>
</feature>
<comment type="caution">
    <text evidence="2">The sequence shown here is derived from an EMBL/GenBank/DDBJ whole genome shotgun (WGS) entry which is preliminary data.</text>
</comment>
<dbReference type="GO" id="GO:0016746">
    <property type="term" value="F:acyltransferase activity"/>
    <property type="evidence" value="ECO:0007669"/>
    <property type="project" value="InterPro"/>
</dbReference>
<dbReference type="EMBL" id="SMSJ01000041">
    <property type="protein sequence ID" value="TDH60271.1"/>
    <property type="molecule type" value="Genomic_DNA"/>
</dbReference>
<evidence type="ECO:0000313" key="2">
    <source>
        <dbReference type="EMBL" id="TDH60271.1"/>
    </source>
</evidence>
<dbReference type="OrthoDB" id="9798676at2"/>
<evidence type="ECO:0000313" key="3">
    <source>
        <dbReference type="Proteomes" id="UP000295096"/>
    </source>
</evidence>
<dbReference type="InterPro" id="IPR014030">
    <property type="entry name" value="Ketoacyl_synth_N"/>
</dbReference>